<sequence>MKYVMLIHGDEAAWEAMDDQQKKEAYAARGEWLTRWREQGKVESGGAELDTPRKAKTLAPDKDGLPVVTDGPYLELKEVIGGFIILRADDIDDAVNVAAGWPGIREGWETVEVRPTVQ</sequence>
<dbReference type="Gene3D" id="3.30.70.1060">
    <property type="entry name" value="Dimeric alpha+beta barrel"/>
    <property type="match status" value="1"/>
</dbReference>
<dbReference type="SUPFAM" id="SSF54909">
    <property type="entry name" value="Dimeric alpha+beta barrel"/>
    <property type="match status" value="1"/>
</dbReference>
<dbReference type="AlphaFoldDB" id="A0A7K0CGI7"/>
<dbReference type="EMBL" id="WEGJ01000007">
    <property type="protein sequence ID" value="MQY12558.1"/>
    <property type="molecule type" value="Genomic_DNA"/>
</dbReference>
<evidence type="ECO:0000256" key="1">
    <source>
        <dbReference type="ARBA" id="ARBA00007689"/>
    </source>
</evidence>
<dbReference type="Pfam" id="PF03795">
    <property type="entry name" value="YCII"/>
    <property type="match status" value="1"/>
</dbReference>
<accession>A0A7K0CGI7</accession>
<name>A0A7K0CGI7_9ACTN</name>
<evidence type="ECO:0000313" key="4">
    <source>
        <dbReference type="EMBL" id="MQY12558.1"/>
    </source>
</evidence>
<dbReference type="PANTHER" id="PTHR35174">
    <property type="entry name" value="BLL7171 PROTEIN-RELATED"/>
    <property type="match status" value="1"/>
</dbReference>
<reference evidence="4 5" key="1">
    <citation type="submission" date="2019-10" db="EMBL/GenBank/DDBJ databases">
        <title>Streptomyces smaragdinus sp. nov. and Streptomyces fabii sp. nov., isolated from the gut of fungus growing-termite Macrotermes natalensis.</title>
        <authorList>
            <person name="Schwitalla J."/>
            <person name="Benndorf R."/>
            <person name="Martin K."/>
            <person name="De Beer W."/>
            <person name="Kaster A.-K."/>
            <person name="Vollmers J."/>
            <person name="Poulsen M."/>
            <person name="Beemelmanns C."/>
        </authorList>
    </citation>
    <scope>NUCLEOTIDE SEQUENCE [LARGE SCALE GENOMIC DNA]</scope>
    <source>
        <strain evidence="4 5">RB5</strain>
    </source>
</reference>
<proteinExistence type="inferred from homology"/>
<gene>
    <name evidence="4" type="ORF">SRB5_26930</name>
</gene>
<feature type="domain" description="YCII-related" evidence="3">
    <location>
        <begin position="1"/>
        <end position="115"/>
    </location>
</feature>
<keyword evidence="5" id="KW-1185">Reference proteome</keyword>
<comment type="caution">
    <text evidence="4">The sequence shown here is derived from an EMBL/GenBank/DDBJ whole genome shotgun (WGS) entry which is preliminary data.</text>
</comment>
<comment type="similarity">
    <text evidence="1">Belongs to the YciI family.</text>
</comment>
<dbReference type="PANTHER" id="PTHR35174:SF3">
    <property type="entry name" value="BLL7171 PROTEIN"/>
    <property type="match status" value="1"/>
</dbReference>
<dbReference type="RefSeq" id="WP_153452173.1">
    <property type="nucleotide sequence ID" value="NZ_WEGJ01000007.1"/>
</dbReference>
<protein>
    <recommendedName>
        <fullName evidence="3">YCII-related domain-containing protein</fullName>
    </recommendedName>
</protein>
<evidence type="ECO:0000313" key="5">
    <source>
        <dbReference type="Proteomes" id="UP000466345"/>
    </source>
</evidence>
<evidence type="ECO:0000259" key="3">
    <source>
        <dbReference type="Pfam" id="PF03795"/>
    </source>
</evidence>
<organism evidence="4 5">
    <name type="scientific">Streptomyces smaragdinus</name>
    <dbReference type="NCBI Taxonomy" id="2585196"/>
    <lineage>
        <taxon>Bacteria</taxon>
        <taxon>Bacillati</taxon>
        <taxon>Actinomycetota</taxon>
        <taxon>Actinomycetes</taxon>
        <taxon>Kitasatosporales</taxon>
        <taxon>Streptomycetaceae</taxon>
        <taxon>Streptomyces</taxon>
    </lineage>
</organism>
<dbReference type="InterPro" id="IPR005545">
    <property type="entry name" value="YCII"/>
</dbReference>
<dbReference type="Proteomes" id="UP000466345">
    <property type="component" value="Unassembled WGS sequence"/>
</dbReference>
<feature type="region of interest" description="Disordered" evidence="2">
    <location>
        <begin position="39"/>
        <end position="63"/>
    </location>
</feature>
<dbReference type="OrthoDB" id="668782at2"/>
<evidence type="ECO:0000256" key="2">
    <source>
        <dbReference type="SAM" id="MobiDB-lite"/>
    </source>
</evidence>
<dbReference type="InterPro" id="IPR011008">
    <property type="entry name" value="Dimeric_a/b-barrel"/>
</dbReference>